<name>A0A645DJL1_9ZZZZ</name>
<evidence type="ECO:0000313" key="1">
    <source>
        <dbReference type="EMBL" id="MPM89630.1"/>
    </source>
</evidence>
<comment type="caution">
    <text evidence="1">The sequence shown here is derived from an EMBL/GenBank/DDBJ whole genome shotgun (WGS) entry which is preliminary data.</text>
</comment>
<protein>
    <submittedName>
        <fullName evidence="1">Uncharacterized protein</fullName>
    </submittedName>
</protein>
<proteinExistence type="predicted"/>
<dbReference type="AlphaFoldDB" id="A0A645DJL1"/>
<accession>A0A645DJL1</accession>
<gene>
    <name evidence="1" type="ORF">SDC9_136742</name>
</gene>
<sequence>MRNHYRTLQAAISPQPRSLSSLIRTLKTEELLALCVFSQLSFFVFEPESQLVSFAGATQARTLNESSLYRIVHKIQEA</sequence>
<organism evidence="1">
    <name type="scientific">bioreactor metagenome</name>
    <dbReference type="NCBI Taxonomy" id="1076179"/>
    <lineage>
        <taxon>unclassified sequences</taxon>
        <taxon>metagenomes</taxon>
        <taxon>ecological metagenomes</taxon>
    </lineage>
</organism>
<reference evidence="1" key="1">
    <citation type="submission" date="2019-08" db="EMBL/GenBank/DDBJ databases">
        <authorList>
            <person name="Kucharzyk K."/>
            <person name="Murdoch R.W."/>
            <person name="Higgins S."/>
            <person name="Loffler F."/>
        </authorList>
    </citation>
    <scope>NUCLEOTIDE SEQUENCE</scope>
</reference>
<dbReference type="EMBL" id="VSSQ01037034">
    <property type="protein sequence ID" value="MPM89630.1"/>
    <property type="molecule type" value="Genomic_DNA"/>
</dbReference>